<dbReference type="PANTHER" id="PTHR10953:SF4">
    <property type="entry name" value="UBIQUITIN-ACTIVATING ENZYME E1 C-TERMINAL DOMAIN-CONTAINING PROTEIN"/>
    <property type="match status" value="1"/>
</dbReference>
<feature type="domain" description="Ubiquitin-activating enzyme E1 C-terminal" evidence="4">
    <location>
        <begin position="855"/>
        <end position="982"/>
    </location>
</feature>
<evidence type="ECO:0000313" key="5">
    <source>
        <dbReference type="EMBL" id="KAG9390908.1"/>
    </source>
</evidence>
<dbReference type="InterPro" id="IPR000011">
    <property type="entry name" value="UBQ/SUMO-activ_enz_E1-like"/>
</dbReference>
<dbReference type="GO" id="GO:0006974">
    <property type="term" value="P:DNA damage response"/>
    <property type="evidence" value="ECO:0007669"/>
    <property type="project" value="TreeGrafter"/>
</dbReference>
<dbReference type="SMART" id="SM00985">
    <property type="entry name" value="UBA_e1_C"/>
    <property type="match status" value="1"/>
</dbReference>
<dbReference type="InterPro" id="IPR018965">
    <property type="entry name" value="Ub-activating_enz_E1_C"/>
</dbReference>
<dbReference type="Gene3D" id="3.40.50.12550">
    <property type="entry name" value="Ubiquitin-activating enzyme E1, inactive adenylation domain, subdomain 2"/>
    <property type="match status" value="1"/>
</dbReference>
<dbReference type="InterPro" id="IPR019572">
    <property type="entry name" value="UBA_E1_SCCH"/>
</dbReference>
<dbReference type="GO" id="GO:0005634">
    <property type="term" value="C:nucleus"/>
    <property type="evidence" value="ECO:0007669"/>
    <property type="project" value="TreeGrafter"/>
</dbReference>
<comment type="caution">
    <text evidence="5">The sequence shown here is derived from an EMBL/GenBank/DDBJ whole genome shotgun (WGS) entry which is preliminary data.</text>
</comment>
<dbReference type="SUPFAM" id="SSF69572">
    <property type="entry name" value="Activating enzymes of the ubiquitin-like proteins"/>
    <property type="match status" value="2"/>
</dbReference>
<dbReference type="GO" id="GO:0006511">
    <property type="term" value="P:ubiquitin-dependent protein catabolic process"/>
    <property type="evidence" value="ECO:0007669"/>
    <property type="project" value="TreeGrafter"/>
</dbReference>
<dbReference type="InterPro" id="IPR018075">
    <property type="entry name" value="UBQ-activ_enz_E1"/>
</dbReference>
<evidence type="ECO:0000256" key="2">
    <source>
        <dbReference type="ARBA" id="ARBA00005673"/>
    </source>
</evidence>
<dbReference type="EMBL" id="JAHDYR010000062">
    <property type="protein sequence ID" value="KAG9390908.1"/>
    <property type="molecule type" value="Genomic_DNA"/>
</dbReference>
<dbReference type="InterPro" id="IPR038252">
    <property type="entry name" value="UBA_E1_C_sf"/>
</dbReference>
<dbReference type="InterPro" id="IPR042449">
    <property type="entry name" value="Ub-E1_IAD_1"/>
</dbReference>
<dbReference type="PANTHER" id="PTHR10953">
    <property type="entry name" value="UBIQUITIN-ACTIVATING ENZYME E1"/>
    <property type="match status" value="1"/>
</dbReference>
<keyword evidence="6" id="KW-1185">Reference proteome</keyword>
<dbReference type="Gene3D" id="2.40.30.180">
    <property type="entry name" value="Ubiquitin-activating enzyme E1, FCCH domain"/>
    <property type="match status" value="1"/>
</dbReference>
<evidence type="ECO:0000313" key="6">
    <source>
        <dbReference type="Proteomes" id="UP000717585"/>
    </source>
</evidence>
<dbReference type="Gene3D" id="1.10.10.2660">
    <property type="entry name" value="Ubiquitin-activating enzyme E1, SCCH domain"/>
    <property type="match status" value="1"/>
</dbReference>
<dbReference type="Pfam" id="PF09358">
    <property type="entry name" value="E1_UFD"/>
    <property type="match status" value="1"/>
</dbReference>
<dbReference type="Pfam" id="PF00899">
    <property type="entry name" value="ThiF"/>
    <property type="match status" value="2"/>
</dbReference>
<dbReference type="InterPro" id="IPR000594">
    <property type="entry name" value="ThiF_NAD_FAD-bd"/>
</dbReference>
<dbReference type="InterPro" id="IPR035985">
    <property type="entry name" value="Ubiquitin-activating_enz"/>
</dbReference>
<protein>
    <submittedName>
        <fullName evidence="5">Ubiquitin/SUMO-activating enzyme E1</fullName>
    </submittedName>
</protein>
<dbReference type="InterPro" id="IPR042063">
    <property type="entry name" value="Ubi_acti_E1_SCCH"/>
</dbReference>
<keyword evidence="3" id="KW-0436">Ligase</keyword>
<accession>A0A8J6DZL6</accession>
<gene>
    <name evidence="5" type="ORF">J8273_7173</name>
</gene>
<dbReference type="Gene3D" id="3.50.50.80">
    <property type="entry name" value="Ubiquitin-activating enzyme E1, inactive adenylation domain, subdomain 1"/>
    <property type="match status" value="1"/>
</dbReference>
<dbReference type="GO" id="GO:0004839">
    <property type="term" value="F:ubiquitin activating enzyme activity"/>
    <property type="evidence" value="ECO:0007669"/>
    <property type="project" value="TreeGrafter"/>
</dbReference>
<dbReference type="InterPro" id="IPR045886">
    <property type="entry name" value="ThiF/MoeB/HesA"/>
</dbReference>
<dbReference type="CDD" id="cd01490">
    <property type="entry name" value="Ube1_repeat2"/>
    <property type="match status" value="1"/>
</dbReference>
<evidence type="ECO:0000256" key="1">
    <source>
        <dbReference type="ARBA" id="ARBA00004906"/>
    </source>
</evidence>
<evidence type="ECO:0000256" key="3">
    <source>
        <dbReference type="ARBA" id="ARBA00022598"/>
    </source>
</evidence>
<dbReference type="NCBIfam" id="TIGR01408">
    <property type="entry name" value="Ube1"/>
    <property type="match status" value="1"/>
</dbReference>
<comment type="similarity">
    <text evidence="2">Belongs to the ubiquitin-activating E1 family.</text>
</comment>
<dbReference type="OrthoDB" id="10252231at2759"/>
<dbReference type="Gene3D" id="3.10.290.60">
    <property type="entry name" value="Ubiquitin-activating enzyme E1, UFD domain"/>
    <property type="match status" value="1"/>
</dbReference>
<dbReference type="Proteomes" id="UP000717585">
    <property type="component" value="Unassembled WGS sequence"/>
</dbReference>
<dbReference type="AlphaFoldDB" id="A0A8J6DZL6"/>
<dbReference type="InterPro" id="IPR042302">
    <property type="entry name" value="E1_FCCH_sf"/>
</dbReference>
<dbReference type="Pfam" id="PF10585">
    <property type="entry name" value="UBA_E1_SCCH"/>
    <property type="match status" value="1"/>
</dbReference>
<proteinExistence type="inferred from homology"/>
<reference evidence="5" key="1">
    <citation type="submission" date="2021-05" db="EMBL/GenBank/DDBJ databases">
        <title>A free-living protist that lacks canonical eukaryotic 1 DNA replication and segregation systems.</title>
        <authorList>
            <person name="Salas-Leiva D.E."/>
            <person name="Tromer E.C."/>
            <person name="Curtis B.A."/>
            <person name="Jerlstrom-Hultqvist J."/>
            <person name="Kolisko M."/>
            <person name="Yi Z."/>
            <person name="Salas-Leiva J.S."/>
            <person name="Gallot-Lavallee L."/>
            <person name="Kops G.J.P.L."/>
            <person name="Archibald J.M."/>
            <person name="Simpson A.G.B."/>
            <person name="Roger A.J."/>
        </authorList>
    </citation>
    <scope>NUCLEOTIDE SEQUENCE</scope>
    <source>
        <strain evidence="5">BICM</strain>
    </source>
</reference>
<comment type="pathway">
    <text evidence="1">Protein modification; protein ubiquitination.</text>
</comment>
<name>A0A8J6DZL6_9EUKA</name>
<evidence type="ECO:0000259" key="4">
    <source>
        <dbReference type="SMART" id="SM00985"/>
    </source>
</evidence>
<dbReference type="GO" id="GO:0005737">
    <property type="term" value="C:cytoplasm"/>
    <property type="evidence" value="ECO:0007669"/>
    <property type="project" value="TreeGrafter"/>
</dbReference>
<organism evidence="5 6">
    <name type="scientific">Carpediemonas membranifera</name>
    <dbReference type="NCBI Taxonomy" id="201153"/>
    <lineage>
        <taxon>Eukaryota</taxon>
        <taxon>Metamonada</taxon>
        <taxon>Carpediemonas-like organisms</taxon>
        <taxon>Carpediemonas</taxon>
    </lineage>
</organism>
<sequence length="988" mass="107294">MADAQIDEGLYSRQLYVLGAEAMQKMSQSKVLILGMSGLACELAKNLILSGVGAVVLHDNENITMMDLGTHYYATEAHIGQNRAEVSMPALAALNSHVSVSCHKGAVDHDFLGLFDVVVSTMSSEDAHSLSAMARAVGAAFILATTAGLAGRVFADFGDAHLVTDTDGEDPVTGVVTFVGNTANPTVVCNDTERLDLSDGDQVIFSDVHGIPSLNDGVPRAIKMETPYSFTLPNEDFTNEPKYIRGGYITQVKRQETVAFKPLTEAIIAPQFVDTDFAKFTRPMELHLCHLALDTFLTARGRYPDGTDADLEAMRQLVDQHAQAISDAPAAATFEPVLRAFTATCRGALAPVCAVIAGIATQEVLKAVSHKYSPLRQFLYFDAFEALPEAIPVDTAPAGTRYDAQAAVFGHEFQRSLAAQRYFLVGAGALGCEYLKNFAMMGLGAAGQITVTDMDSIERSNLSRQFLFRDTDIGQPKSEVAARAAQAMNPDMIVRPLVAKIDVETEDVFSDAFFDNLTGVCNALDNVPTRRYVDSRCVFYGLPLLESGTLGTKGNVQVIVPNLTESYGSTQDPPEKSIPSCTLHNFPNVIDHCITWARDKFEGTFSRSLETLVQFKESGVIAEDVSHEVKAVVVELARNPPKDVKACVAMARAEFDQHFDHKIRQLLFNFPEDAKTSDGLPFWSGTKRPPTPTPFDPDNTLHADFVYATAVLLATAFGVDGRTSREDVLALAREIKTPVFVPSSSVRIAVEEDEEDDSTGPVDTTGVSAEAVASLSVTPLEFEKDDDSNHHIDFIAATANLRAANYQIPTVSRAEVKRIAGKIIPAMITTTALIAGLTSIELYKLVAQKKAIECYKNAFINLALPLFALSEPGEAKTADFMDRKVTLWDFIEPPQVDPTLGEVVEYMKTTFGLSVDMVSAGRAMLYMDFWGEEKKSERLGAKVSGLVTTVGGLAVHAEQKFVPLVLSCSNPDTYEDVDVPAVRVRIRE</sequence>
<dbReference type="FunFam" id="3.50.50.80:FF:000001">
    <property type="entry name" value="ubiquitin-like modifier-activating enzyme 1"/>
    <property type="match status" value="1"/>
</dbReference>
<dbReference type="PRINTS" id="PR01849">
    <property type="entry name" value="UBIQUITINACT"/>
</dbReference>
<dbReference type="Gene3D" id="3.40.50.720">
    <property type="entry name" value="NAD(P)-binding Rossmann-like Domain"/>
    <property type="match status" value="1"/>
</dbReference>
<dbReference type="UniPathway" id="UPA00143"/>